<evidence type="ECO:0000313" key="3">
    <source>
        <dbReference type="Proteomes" id="UP001596378"/>
    </source>
</evidence>
<sequence length="298" mass="32553">MRNSSQPGMRRKAAVLCAACAVGALLLVSCAGKKEAEQTPPPTAARKITPAEQWLERAASAAATMKKYAFELQMTQELGPAGDSKRSDVRVDMQGKAEREPLKLDQTITSVIDGEASTLRSIVTPEGYFMYLPEYEEWSRLSKEVAEENAETLSDFQINPERAIERFRQLGEGLSAERSGNSTAVRYEGAGPEAKTFMAGLMKSTLGLTDSEEVIAEELAVSRLKVAYYVDNEQHWPLSYRIETELTVELEPGQKTPVTMTLAGTYSKPNATAAIVVPPEALEAPDPAELEDLLDFGT</sequence>
<dbReference type="EMBL" id="JBHTAI010000009">
    <property type="protein sequence ID" value="MFC7150099.1"/>
    <property type="molecule type" value="Genomic_DNA"/>
</dbReference>
<dbReference type="RefSeq" id="WP_378046135.1">
    <property type="nucleotide sequence ID" value="NZ_JBHMDN010000010.1"/>
</dbReference>
<proteinExistence type="predicted"/>
<feature type="chain" id="PRO_5046793056" evidence="1">
    <location>
        <begin position="37"/>
        <end position="298"/>
    </location>
</feature>
<evidence type="ECO:0000256" key="1">
    <source>
        <dbReference type="SAM" id="SignalP"/>
    </source>
</evidence>
<gene>
    <name evidence="2" type="ORF">ACFQMJ_16350</name>
</gene>
<dbReference type="PROSITE" id="PS51257">
    <property type="entry name" value="PROKAR_LIPOPROTEIN"/>
    <property type="match status" value="1"/>
</dbReference>
<feature type="signal peptide" evidence="1">
    <location>
        <begin position="1"/>
        <end position="36"/>
    </location>
</feature>
<dbReference type="Proteomes" id="UP001596378">
    <property type="component" value="Unassembled WGS sequence"/>
</dbReference>
<keyword evidence="1" id="KW-0732">Signal</keyword>
<accession>A0ABW2FD96</accession>
<dbReference type="Gene3D" id="2.50.20.20">
    <property type="match status" value="1"/>
</dbReference>
<reference evidence="3" key="1">
    <citation type="journal article" date="2019" name="Int. J. Syst. Evol. Microbiol.">
        <title>The Global Catalogue of Microorganisms (GCM) 10K type strain sequencing project: providing services to taxonomists for standard genome sequencing and annotation.</title>
        <authorList>
            <consortium name="The Broad Institute Genomics Platform"/>
            <consortium name="The Broad Institute Genome Sequencing Center for Infectious Disease"/>
            <person name="Wu L."/>
            <person name="Ma J."/>
        </authorList>
    </citation>
    <scope>NUCLEOTIDE SEQUENCE [LARGE SCALE GENOMIC DNA]</scope>
    <source>
        <strain evidence="3">KCTC 12907</strain>
    </source>
</reference>
<comment type="caution">
    <text evidence="2">The sequence shown here is derived from an EMBL/GenBank/DDBJ whole genome shotgun (WGS) entry which is preliminary data.</text>
</comment>
<organism evidence="2 3">
    <name type="scientific">Cohnella cellulosilytica</name>
    <dbReference type="NCBI Taxonomy" id="986710"/>
    <lineage>
        <taxon>Bacteria</taxon>
        <taxon>Bacillati</taxon>
        <taxon>Bacillota</taxon>
        <taxon>Bacilli</taxon>
        <taxon>Bacillales</taxon>
        <taxon>Paenibacillaceae</taxon>
        <taxon>Cohnella</taxon>
    </lineage>
</organism>
<protein>
    <submittedName>
        <fullName evidence="2">DUF6612 family protein</fullName>
    </submittedName>
</protein>
<name>A0ABW2FD96_9BACL</name>
<dbReference type="InterPro" id="IPR046720">
    <property type="entry name" value="DUF6612"/>
</dbReference>
<keyword evidence="3" id="KW-1185">Reference proteome</keyword>
<evidence type="ECO:0000313" key="2">
    <source>
        <dbReference type="EMBL" id="MFC7150099.1"/>
    </source>
</evidence>
<dbReference type="Pfam" id="PF20316">
    <property type="entry name" value="DUF6612"/>
    <property type="match status" value="1"/>
</dbReference>